<keyword evidence="6 7" id="KW-0378">Hydrolase</keyword>
<evidence type="ECO:0000256" key="1">
    <source>
        <dbReference type="ARBA" id="ARBA00001043"/>
    </source>
</evidence>
<dbReference type="InterPro" id="IPR014306">
    <property type="entry name" value="Hydroxyisourate_hydrolase"/>
</dbReference>
<organism evidence="8 9">
    <name type="scientific">Roseateles depolymerans</name>
    <dbReference type="NCBI Taxonomy" id="76731"/>
    <lineage>
        <taxon>Bacteria</taxon>
        <taxon>Pseudomonadati</taxon>
        <taxon>Pseudomonadota</taxon>
        <taxon>Betaproteobacteria</taxon>
        <taxon>Burkholderiales</taxon>
        <taxon>Sphaerotilaceae</taxon>
        <taxon>Roseateles</taxon>
    </lineage>
</organism>
<dbReference type="SMART" id="SM00095">
    <property type="entry name" value="TR_THY"/>
    <property type="match status" value="1"/>
</dbReference>
<sequence length="142" mass="15617" precursor="true">MRMSMIAAALLAAQLGTAALPARAEAQNPLSVHVLDLQTGQPSPGIQVDLERRGDGGEWQPLGSGTTDAQGRIRALVPAKALDQWRTGDYRVVFRTGDFYARKHQPSFFPEIPVVFRVDSAQQHYHVPLLLSPYGFSTYRGN</sequence>
<protein>
    <recommendedName>
        <fullName evidence="7">5-hydroxyisourate hydrolase</fullName>
        <shortName evidence="7">HIU hydrolase</shortName>
        <shortName evidence="7">HIUHase</shortName>
        <ecNumber evidence="7">3.5.2.17</ecNumber>
    </recommendedName>
</protein>
<dbReference type="KEGG" id="rdp:RD2015_2696"/>
<reference evidence="8 9" key="1">
    <citation type="submission" date="2015-12" db="EMBL/GenBank/DDBJ databases">
        <title>Complete genome of Roseateles depolymerans KCTC 42856.</title>
        <authorList>
            <person name="Kim K.M."/>
        </authorList>
    </citation>
    <scope>NUCLEOTIDE SEQUENCE [LARGE SCALE GENOMIC DNA]</scope>
    <source>
        <strain evidence="8 9">KCTC 42856</strain>
    </source>
</reference>
<keyword evidence="9" id="KW-1185">Reference proteome</keyword>
<comment type="similarity">
    <text evidence="3 7">Belongs to the transthyretin family. 5-hydroxyisourate hydrolase subfamily.</text>
</comment>
<dbReference type="PANTHER" id="PTHR10395">
    <property type="entry name" value="URICASE AND TRANSTHYRETIN-RELATED"/>
    <property type="match status" value="1"/>
</dbReference>
<dbReference type="AlphaFoldDB" id="A0A0U3MFM9"/>
<dbReference type="InterPro" id="IPR023416">
    <property type="entry name" value="Transthyretin/HIU_hydrolase_d"/>
</dbReference>
<keyword evidence="5 7" id="KW-0659">Purine metabolism</keyword>
<evidence type="ECO:0000256" key="6">
    <source>
        <dbReference type="ARBA" id="ARBA00022801"/>
    </source>
</evidence>
<evidence type="ECO:0000313" key="8">
    <source>
        <dbReference type="EMBL" id="ALV07161.1"/>
    </source>
</evidence>
<dbReference type="PANTHER" id="PTHR10395:SF7">
    <property type="entry name" value="5-HYDROXYISOURATE HYDROLASE"/>
    <property type="match status" value="1"/>
</dbReference>
<proteinExistence type="inferred from homology"/>
<dbReference type="SUPFAM" id="SSF49472">
    <property type="entry name" value="Transthyretin (synonym: prealbumin)"/>
    <property type="match status" value="1"/>
</dbReference>
<comment type="function">
    <text evidence="2">Catalyzes the hydrolysis of 5-hydroxyisourate (HIU) to 2-oxo-4-hydroxy-4-carboxy-5-ureidoimidazoline (OHCU).</text>
</comment>
<name>A0A0U3MFM9_9BURK</name>
<dbReference type="EMBL" id="CP013729">
    <property type="protein sequence ID" value="ALV07161.1"/>
    <property type="molecule type" value="Genomic_DNA"/>
</dbReference>
<dbReference type="Proteomes" id="UP000060699">
    <property type="component" value="Chromosome"/>
</dbReference>
<dbReference type="InterPro" id="IPR036817">
    <property type="entry name" value="Transthyretin/HIU_hydrolase_sf"/>
</dbReference>
<dbReference type="PROSITE" id="PS00769">
    <property type="entry name" value="TRANSTHYRETIN_2"/>
    <property type="match status" value="1"/>
</dbReference>
<dbReference type="STRING" id="76731.RD2015_2696"/>
<dbReference type="InterPro" id="IPR000895">
    <property type="entry name" value="Transthyretin/HIU_hydrolase"/>
</dbReference>
<accession>A0A0U3MFM9</accession>
<dbReference type="GO" id="GO:0033971">
    <property type="term" value="F:hydroxyisourate hydrolase activity"/>
    <property type="evidence" value="ECO:0007669"/>
    <property type="project" value="UniProtKB-EC"/>
</dbReference>
<evidence type="ECO:0000256" key="2">
    <source>
        <dbReference type="ARBA" id="ARBA00002704"/>
    </source>
</evidence>
<comment type="subunit">
    <text evidence="4 7">Homotetramer.</text>
</comment>
<evidence type="ECO:0000256" key="5">
    <source>
        <dbReference type="ARBA" id="ARBA00022631"/>
    </source>
</evidence>
<dbReference type="Pfam" id="PF00576">
    <property type="entry name" value="Transthyretin"/>
    <property type="match status" value="1"/>
</dbReference>
<evidence type="ECO:0000256" key="4">
    <source>
        <dbReference type="ARBA" id="ARBA00011881"/>
    </source>
</evidence>
<evidence type="ECO:0000313" key="9">
    <source>
        <dbReference type="Proteomes" id="UP000060699"/>
    </source>
</evidence>
<dbReference type="InterPro" id="IPR023419">
    <property type="entry name" value="Transthyretin_CS"/>
</dbReference>
<dbReference type="PRINTS" id="PR00189">
    <property type="entry name" value="TRNSTHYRETIN"/>
</dbReference>
<dbReference type="PATRIC" id="fig|76731.3.peg.2760"/>
<dbReference type="EC" id="3.5.2.17" evidence="7"/>
<dbReference type="GO" id="GO:0006144">
    <property type="term" value="P:purine nucleobase metabolic process"/>
    <property type="evidence" value="ECO:0007669"/>
    <property type="project" value="UniProtKB-KW"/>
</dbReference>
<evidence type="ECO:0000256" key="7">
    <source>
        <dbReference type="RuleBase" id="RU361270"/>
    </source>
</evidence>
<evidence type="ECO:0000256" key="3">
    <source>
        <dbReference type="ARBA" id="ARBA00009850"/>
    </source>
</evidence>
<dbReference type="CDD" id="cd05822">
    <property type="entry name" value="TLP_HIUase"/>
    <property type="match status" value="1"/>
</dbReference>
<dbReference type="Gene3D" id="2.60.40.180">
    <property type="entry name" value="Transthyretin/hydroxyisourate hydrolase domain"/>
    <property type="match status" value="1"/>
</dbReference>
<dbReference type="NCBIfam" id="TIGR02962">
    <property type="entry name" value="hdxy_isourate"/>
    <property type="match status" value="1"/>
</dbReference>
<comment type="catalytic activity">
    <reaction evidence="1 7">
        <text>5-hydroxyisourate + H2O = 5-hydroxy-2-oxo-4-ureido-2,5-dihydro-1H-imidazole-5-carboxylate + H(+)</text>
        <dbReference type="Rhea" id="RHEA:23736"/>
        <dbReference type="ChEBI" id="CHEBI:15377"/>
        <dbReference type="ChEBI" id="CHEBI:15378"/>
        <dbReference type="ChEBI" id="CHEBI:18072"/>
        <dbReference type="ChEBI" id="CHEBI:58639"/>
        <dbReference type="EC" id="3.5.2.17"/>
    </reaction>
</comment>
<gene>
    <name evidence="8" type="ORF">RD2015_2696</name>
</gene>